<dbReference type="EMBL" id="PKMF04000236">
    <property type="protein sequence ID" value="KAK7841687.1"/>
    <property type="molecule type" value="Genomic_DNA"/>
</dbReference>
<feature type="coiled-coil region" evidence="5">
    <location>
        <begin position="992"/>
        <end position="1064"/>
    </location>
</feature>
<feature type="compositionally biased region" description="Polar residues" evidence="6">
    <location>
        <begin position="752"/>
        <end position="765"/>
    </location>
</feature>
<evidence type="ECO:0000256" key="6">
    <source>
        <dbReference type="SAM" id="MobiDB-lite"/>
    </source>
</evidence>
<name>A0AAW0KR90_QUESU</name>
<feature type="coiled-coil region" evidence="5">
    <location>
        <begin position="127"/>
        <end position="221"/>
    </location>
</feature>
<evidence type="ECO:0000256" key="1">
    <source>
        <dbReference type="ARBA" id="ARBA00008956"/>
    </source>
</evidence>
<keyword evidence="8" id="KW-1185">Reference proteome</keyword>
<dbReference type="GO" id="GO:0030154">
    <property type="term" value="P:cell differentiation"/>
    <property type="evidence" value="ECO:0007669"/>
    <property type="project" value="UniProtKB-KW"/>
</dbReference>
<feature type="region of interest" description="Disordered" evidence="6">
    <location>
        <begin position="1865"/>
        <end position="1894"/>
    </location>
</feature>
<evidence type="ECO:0000256" key="3">
    <source>
        <dbReference type="ARBA" id="ARBA00022782"/>
    </source>
</evidence>
<accession>A0AAW0KR90</accession>
<evidence type="ECO:0000256" key="5">
    <source>
        <dbReference type="SAM" id="Coils"/>
    </source>
</evidence>
<comment type="caution">
    <text evidence="7">The sequence shown here is derived from an EMBL/GenBank/DDBJ whole genome shotgun (WGS) entry which is preliminary data.</text>
</comment>
<evidence type="ECO:0000256" key="4">
    <source>
        <dbReference type="ARBA" id="ARBA00023089"/>
    </source>
</evidence>
<gene>
    <name evidence="7" type="primary">FRL5_2</name>
    <name evidence="7" type="ORF">CFP56_015053</name>
</gene>
<evidence type="ECO:0000256" key="2">
    <source>
        <dbReference type="ARBA" id="ARBA00022473"/>
    </source>
</evidence>
<proteinExistence type="inferred from homology"/>
<feature type="region of interest" description="Disordered" evidence="6">
    <location>
        <begin position="1612"/>
        <end position="1635"/>
    </location>
</feature>
<organism evidence="7 8">
    <name type="scientific">Quercus suber</name>
    <name type="common">Cork oak</name>
    <dbReference type="NCBI Taxonomy" id="58331"/>
    <lineage>
        <taxon>Eukaryota</taxon>
        <taxon>Viridiplantae</taxon>
        <taxon>Streptophyta</taxon>
        <taxon>Embryophyta</taxon>
        <taxon>Tracheophyta</taxon>
        <taxon>Spermatophyta</taxon>
        <taxon>Magnoliopsida</taxon>
        <taxon>eudicotyledons</taxon>
        <taxon>Gunneridae</taxon>
        <taxon>Pentapetalae</taxon>
        <taxon>rosids</taxon>
        <taxon>fabids</taxon>
        <taxon>Fagales</taxon>
        <taxon>Fagaceae</taxon>
        <taxon>Quercus</taxon>
    </lineage>
</organism>
<dbReference type="InterPro" id="IPR012474">
    <property type="entry name" value="Frigida"/>
</dbReference>
<keyword evidence="4" id="KW-0287">Flowering</keyword>
<feature type="coiled-coil region" evidence="5">
    <location>
        <begin position="59"/>
        <end position="100"/>
    </location>
</feature>
<reference evidence="7 8" key="1">
    <citation type="journal article" date="2018" name="Sci. Data">
        <title>The draft genome sequence of cork oak.</title>
        <authorList>
            <person name="Ramos A.M."/>
            <person name="Usie A."/>
            <person name="Barbosa P."/>
            <person name="Barros P.M."/>
            <person name="Capote T."/>
            <person name="Chaves I."/>
            <person name="Simoes F."/>
            <person name="Abreu I."/>
            <person name="Carrasquinho I."/>
            <person name="Faro C."/>
            <person name="Guimaraes J.B."/>
            <person name="Mendonca D."/>
            <person name="Nobrega F."/>
            <person name="Rodrigues L."/>
            <person name="Saibo N.J.M."/>
            <person name="Varela M.C."/>
            <person name="Egas C."/>
            <person name="Matos J."/>
            <person name="Miguel C.M."/>
            <person name="Oliveira M.M."/>
            <person name="Ricardo C.P."/>
            <person name="Goncalves S."/>
        </authorList>
    </citation>
    <scope>NUCLEOTIDE SEQUENCE [LARGE SCALE GENOMIC DNA]</scope>
    <source>
        <strain evidence="8">cv. HL8</strain>
    </source>
</reference>
<feature type="compositionally biased region" description="Polar residues" evidence="6">
    <location>
        <begin position="1684"/>
        <end position="1695"/>
    </location>
</feature>
<keyword evidence="5" id="KW-0175">Coiled coil</keyword>
<comment type="similarity">
    <text evidence="1">Belongs to the Frigida family.</text>
</comment>
<dbReference type="PANTHER" id="PTHR31791">
    <property type="entry name" value="FRIGIDA-LIKE PROTEIN 3-RELATED"/>
    <property type="match status" value="1"/>
</dbReference>
<keyword evidence="3" id="KW-0221">Differentiation</keyword>
<feature type="compositionally biased region" description="Polar residues" evidence="6">
    <location>
        <begin position="1704"/>
        <end position="1715"/>
    </location>
</feature>
<sequence>MELKSKEKQLESIKILIEENSEELEAKEKQFDQIGKLIKERTMELKVKENEFESIDSCIKESSEKIKSKKKILDLIEKKLIDQSKEVQSKEKQLDSVEELSIQKAIVECFKEQKSKEKELYLVEKSVKECADSLESKEKQLKFVQETVNEGLKELELKEKHLASLKKSMDERSHNLEMRERQVKEQVKELDLKEKQFDSIKNNLEMRERKVKERFKELELREKKFDSIQISLKETIKEKELKGNTNDLPSQVKTVQHEHTPANNAIVDPYPASLRSHTTMDGRSLQLLLNKNLQRHEMVRGEVSTILQTASDPSKLVLDAMHGFYPPHSREGDMVFDVNIIRRSCILLLEQLMKTSKVVKPQVREAAMKLAVEWKAKMKVDNDNGLEVLGFLQLLATYGLGSGFNEDELRSLFLTIDQHRLAPELCRTLGIIYKAPVASALHSQVKMEQLEYPPAKNVDCSSSVNLQLNATTYGSLQFLNEQLNGADLTCNKILASPQLLSEPAKLVLDVMQGSFPHIWEKGDTGFEAGVMKSYILMLQQLKSLSPQIPPQVKEEAMKLAVEWKMKFTASAINSLEVLAFLLLLATYELTSSFNRDEILKLFEVVAEYKQALEVCQTLGFIDQIPDFIKNLIERKIYIKAVRFICAFKLVDKFPPVPLLKKYLENSRSSTKNSCKRKKSLEEKDKAANREIAALRDVLGCITDYNLESQFPPKDIERRVLELGKLKADRRNAASTSAVKVGPKQPDVKKCDNSGSARKQQAQPQNRNKRARTAVSTVRPHAMPVPHGGHGHFGYADNYSLSPYLGAGQQFRAQELESKAEESGAFREKEKRFGERVKEFELKEMIIGERLKEYDLKEKRFGERVREFEARERQFAMKEMRLGERFEEFGERLKRFELREKRYEEFEVKEKQFGERLKRFELREMKLNERFKEFDSKEKRFAELEVREKKLNERCKEFDLKEKRYGERGRELEAKEKRLGECLKKVEEWHKLLELKEKKIEERSEELALNEKKCEERYKELKSKEKRLEELELREESIEQRSRDIELKENRYVELIQDFEAKEKRLGDCLKEFEEWHKELGLKDKKIEERSEELVLNEKKYEERFKEFELKEKHFKETIKELELTEKRFTDFLQTQVNTEPLEDFLANDVDNNSSSSASPRFCVKMGGKSLQIFLNEHWKEHDLMRDEVAAALRLSLDPAKLVLDAMEGFYPPHLKKEDVEFDERIVQGSCVLLLEQLLELSPDIKPQVKQEAMILAMEWRMKMKVDAENSLEVLGFLQLLASYRLTSAFDADELVKYLEKVAEHEQMRKLCGVLGLDNKIPSKPSKNLITMDGKSLQIFLNERWKEHNSMRHEVANTLRLSSDPSKLVLDAMEGFYPPHLKKGDVEFDESVIRGSCVLLLEHLFKLSPSIKPDVKREAMRLAMEWRVKMMVDTQHSLEVLGFLQLLASYGLASAFDADELLLYLEKVAEHEQLPGLCQILGVDNKVPGLIQNLIKRKQLPGAIRLIYVFKLADKFPPRDLLKDCLKCSNNSSKSFFKKKNRSPKAQVSFQNFKSSITLLKKRKRKAMKKKTKLALGSKKHIAPVTPAAAPIPAPIPTYITENNLTSPATIAKTTGHAPAPAPAPLTPVQQRSGSKRPWIAVSADAAPNTSEGSTSTAHLIELPHQEPASLFSNKVSCTVHSHVKSGQLSKESSPLDSREASLAMNPQQDPKCSSVNEDGEILRSLLNNQVEYDSMRSKVSDALQSVPDPDKLVLDAIKGIYPSNLKGDEGFKLGFSRNFTLLLKQLIFSPQMKPLVKEATKFANDWNSRLKNKRDDLLEVLAFLQFLVAYGLTSSFYANEILGLLDTDVWHKKYSNALASLPSQKELSMGLSEPQEHSGSKRHRTEVPREAPPISAVGATSGFHSMQPPNWQPPGLFMDQYAPYVNTSARHYSLSGYPLPNVHMKAYIIPDYPREALRIPD</sequence>
<dbReference type="Pfam" id="PF07899">
    <property type="entry name" value="Frigida"/>
    <property type="match status" value="5"/>
</dbReference>
<feature type="compositionally biased region" description="Basic and acidic residues" evidence="6">
    <location>
        <begin position="1874"/>
        <end position="1889"/>
    </location>
</feature>
<dbReference type="PANTHER" id="PTHR31791:SF37">
    <property type="entry name" value="A_TM021B04.7 PROTEIN"/>
    <property type="match status" value="1"/>
</dbReference>
<dbReference type="GO" id="GO:0009908">
    <property type="term" value="P:flower development"/>
    <property type="evidence" value="ECO:0007669"/>
    <property type="project" value="UniProtKB-KW"/>
</dbReference>
<feature type="coiled-coil region" evidence="5">
    <location>
        <begin position="3"/>
        <end position="30"/>
    </location>
</feature>
<feature type="region of interest" description="Disordered" evidence="6">
    <location>
        <begin position="731"/>
        <end position="774"/>
    </location>
</feature>
<dbReference type="Proteomes" id="UP000237347">
    <property type="component" value="Unassembled WGS sequence"/>
</dbReference>
<evidence type="ECO:0000313" key="8">
    <source>
        <dbReference type="Proteomes" id="UP000237347"/>
    </source>
</evidence>
<protein>
    <submittedName>
        <fullName evidence="7">Frigida-like protein 5</fullName>
    </submittedName>
</protein>
<feature type="region of interest" description="Disordered" evidence="6">
    <location>
        <begin position="1684"/>
        <end position="1715"/>
    </location>
</feature>
<evidence type="ECO:0000313" key="7">
    <source>
        <dbReference type="EMBL" id="KAK7841687.1"/>
    </source>
</evidence>
<keyword evidence="2" id="KW-0217">Developmental protein</keyword>